<evidence type="ECO:0000313" key="1">
    <source>
        <dbReference type="EMBL" id="MBJ3785310.1"/>
    </source>
</evidence>
<gene>
    <name evidence="1" type="ORF">JEQ47_11300</name>
</gene>
<comment type="caution">
    <text evidence="1">The sequence shown here is derived from an EMBL/GenBank/DDBJ whole genome shotgun (WGS) entry which is preliminary data.</text>
</comment>
<dbReference type="EMBL" id="JAEKMH010000002">
    <property type="protein sequence ID" value="MBJ3785310.1"/>
    <property type="molecule type" value="Genomic_DNA"/>
</dbReference>
<evidence type="ECO:0000313" key="2">
    <source>
        <dbReference type="Proteomes" id="UP000602124"/>
    </source>
</evidence>
<keyword evidence="2" id="KW-1185">Reference proteome</keyword>
<dbReference type="PANTHER" id="PTHR33835">
    <property type="entry name" value="YALI0C07656P"/>
    <property type="match status" value="1"/>
</dbReference>
<dbReference type="Pfam" id="PF14234">
    <property type="entry name" value="DUF4336"/>
    <property type="match status" value="1"/>
</dbReference>
<dbReference type="InterPro" id="IPR036866">
    <property type="entry name" value="RibonucZ/Hydroxyglut_hydro"/>
</dbReference>
<organism evidence="1 2">
    <name type="scientific">Devosia sediminis</name>
    <dbReference type="NCBI Taxonomy" id="2798801"/>
    <lineage>
        <taxon>Bacteria</taxon>
        <taxon>Pseudomonadati</taxon>
        <taxon>Pseudomonadota</taxon>
        <taxon>Alphaproteobacteria</taxon>
        <taxon>Hyphomicrobiales</taxon>
        <taxon>Devosiaceae</taxon>
        <taxon>Devosia</taxon>
    </lineage>
</organism>
<dbReference type="SUPFAM" id="SSF56281">
    <property type="entry name" value="Metallo-hydrolase/oxidoreductase"/>
    <property type="match status" value="1"/>
</dbReference>
<protein>
    <submittedName>
        <fullName evidence="1">DUF4336 domain-containing protein</fullName>
    </submittedName>
</protein>
<name>A0A934MLM1_9HYPH</name>
<dbReference type="RefSeq" id="WP_198876495.1">
    <property type="nucleotide sequence ID" value="NZ_JAEKMH010000002.1"/>
</dbReference>
<dbReference type="InterPro" id="IPR025638">
    <property type="entry name" value="DUF4336"/>
</dbReference>
<dbReference type="PANTHER" id="PTHR33835:SF1">
    <property type="entry name" value="METALLO-BETA-LACTAMASE DOMAIN-CONTAINING PROTEIN"/>
    <property type="match status" value="1"/>
</dbReference>
<dbReference type="AlphaFoldDB" id="A0A934MLM1"/>
<sequence>MLQQFGSGIWVHDGGSVTGAMGFHYPTRMAIVRLADGGMLVWSPTALSDALRAAVEALGPVQIIVAPNTLHHTFLGQWQAAFPRALIFGLPALQATRPDLRFDAELGAVPHQDWAVDLDQVLLPATSVMTELVFFHRPSGTVLFTDLLQNLPRDWYSGWRNVIARLDLMTEPEPAVPRKFRMAFGGKPGMRASIEQIIAWPAERVLMAHGTPVTADAPAFLQRAFAWLR</sequence>
<proteinExistence type="predicted"/>
<dbReference type="Proteomes" id="UP000602124">
    <property type="component" value="Unassembled WGS sequence"/>
</dbReference>
<reference evidence="1" key="1">
    <citation type="submission" date="2020-12" db="EMBL/GenBank/DDBJ databases">
        <title>Devosia sp. MSA67 isolated from Mo River.</title>
        <authorList>
            <person name="Ma F."/>
            <person name="Zi Z."/>
        </authorList>
    </citation>
    <scope>NUCLEOTIDE SEQUENCE</scope>
    <source>
        <strain evidence="1">MSA67</strain>
    </source>
</reference>
<accession>A0A934MLM1</accession>